<dbReference type="RefSeq" id="WP_132201059.1">
    <property type="nucleotide sequence ID" value="NZ_SMKY01000186.1"/>
</dbReference>
<dbReference type="Pfam" id="PF19681">
    <property type="entry name" value="DUF6183"/>
    <property type="match status" value="1"/>
</dbReference>
<protein>
    <submittedName>
        <fullName evidence="1">Uncharacterized protein</fullName>
    </submittedName>
</protein>
<gene>
    <name evidence="1" type="ORF">E1293_31125</name>
</gene>
<dbReference type="OrthoDB" id="3872040at2"/>
<keyword evidence="2" id="KW-1185">Reference proteome</keyword>
<dbReference type="EMBL" id="SMKY01000186">
    <property type="protein sequence ID" value="TDD73514.1"/>
    <property type="molecule type" value="Genomic_DNA"/>
</dbReference>
<comment type="caution">
    <text evidence="1">The sequence shown here is derived from an EMBL/GenBank/DDBJ whole genome shotgun (WGS) entry which is preliminary data.</text>
</comment>
<reference evidence="1 2" key="1">
    <citation type="submission" date="2019-03" db="EMBL/GenBank/DDBJ databases">
        <title>Draft genome sequences of novel Actinobacteria.</title>
        <authorList>
            <person name="Sahin N."/>
            <person name="Ay H."/>
            <person name="Saygin H."/>
        </authorList>
    </citation>
    <scope>NUCLEOTIDE SEQUENCE [LARGE SCALE GENOMIC DNA]</scope>
    <source>
        <strain evidence="1 2">DSM 45941</strain>
    </source>
</reference>
<evidence type="ECO:0000313" key="2">
    <source>
        <dbReference type="Proteomes" id="UP000295578"/>
    </source>
</evidence>
<sequence>MKIAEAVRRMGLADTYQDPHWSKAVKVTDNAVAFSTGPTVTDVRQVTVADVLRALFSGAASGGAYGPGMHGAHGRRASWESLAALAGVQETDITAIEEAAGRCGWLFYTSDWHMRVIPPLDVGVTALRPDRRTVAVLSVTDAD</sequence>
<accession>A0A4R5AR27</accession>
<evidence type="ECO:0000313" key="1">
    <source>
        <dbReference type="EMBL" id="TDD73514.1"/>
    </source>
</evidence>
<dbReference type="InterPro" id="IPR045756">
    <property type="entry name" value="DUF6183"/>
</dbReference>
<dbReference type="AlphaFoldDB" id="A0A4R5AR27"/>
<dbReference type="Proteomes" id="UP000295578">
    <property type="component" value="Unassembled WGS sequence"/>
</dbReference>
<proteinExistence type="predicted"/>
<name>A0A4R5AR27_9ACTN</name>
<organism evidence="1 2">
    <name type="scientific">Actinomadura darangshiensis</name>
    <dbReference type="NCBI Taxonomy" id="705336"/>
    <lineage>
        <taxon>Bacteria</taxon>
        <taxon>Bacillati</taxon>
        <taxon>Actinomycetota</taxon>
        <taxon>Actinomycetes</taxon>
        <taxon>Streptosporangiales</taxon>
        <taxon>Thermomonosporaceae</taxon>
        <taxon>Actinomadura</taxon>
    </lineage>
</organism>